<reference evidence="2" key="1">
    <citation type="submission" date="2020-06" db="EMBL/GenBank/DDBJ databases">
        <title>Draft genomic sequence of Geomonas sp. Red330.</title>
        <authorList>
            <person name="Itoh H."/>
            <person name="Zhenxing X."/>
            <person name="Ushijima N."/>
            <person name="Masuda Y."/>
            <person name="Shiratori Y."/>
            <person name="Senoo K."/>
        </authorList>
    </citation>
    <scope>NUCLEOTIDE SEQUENCE [LARGE SCALE GENOMIC DNA]</scope>
    <source>
        <strain evidence="2">Red330</strain>
    </source>
</reference>
<accession>A0A6V8MMT1</accession>
<dbReference type="AlphaFoldDB" id="A0A6V8MMT1"/>
<protein>
    <submittedName>
        <fullName evidence="1">Uncharacterized protein</fullName>
    </submittedName>
</protein>
<dbReference type="EMBL" id="BLXX01000012">
    <property type="protein sequence ID" value="GFO61177.1"/>
    <property type="molecule type" value="Genomic_DNA"/>
</dbReference>
<evidence type="ECO:0000313" key="1">
    <source>
        <dbReference type="EMBL" id="GFO61177.1"/>
    </source>
</evidence>
<organism evidence="1 2">
    <name type="scientific">Geomonas silvestris</name>
    <dbReference type="NCBI Taxonomy" id="2740184"/>
    <lineage>
        <taxon>Bacteria</taxon>
        <taxon>Pseudomonadati</taxon>
        <taxon>Thermodesulfobacteriota</taxon>
        <taxon>Desulfuromonadia</taxon>
        <taxon>Geobacterales</taxon>
        <taxon>Geobacteraceae</taxon>
        <taxon>Geomonas</taxon>
    </lineage>
</organism>
<keyword evidence="2" id="KW-1185">Reference proteome</keyword>
<proteinExistence type="predicted"/>
<dbReference type="RefSeq" id="WP_183355971.1">
    <property type="nucleotide sequence ID" value="NZ_BLXX01000012.1"/>
</dbReference>
<sequence length="108" mass="11752">MLTSVEVVVMQNLGVTLERMEDARTGGVKVARNAEGQDSFTEVQRQVCEILGLTELEFMQAMSSEAQSDPVAAAMIETLLPHQKGVCKDLGITEKVFMEALPLPSGRL</sequence>
<dbReference type="Proteomes" id="UP000556026">
    <property type="component" value="Unassembled WGS sequence"/>
</dbReference>
<evidence type="ECO:0000313" key="2">
    <source>
        <dbReference type="Proteomes" id="UP000556026"/>
    </source>
</evidence>
<name>A0A6V8MMT1_9BACT</name>
<comment type="caution">
    <text evidence="1">The sequence shown here is derived from an EMBL/GenBank/DDBJ whole genome shotgun (WGS) entry which is preliminary data.</text>
</comment>
<gene>
    <name evidence="1" type="ORF">GMST_35020</name>
</gene>